<keyword evidence="2" id="KW-1185">Reference proteome</keyword>
<proteinExistence type="predicted"/>
<comment type="caution">
    <text evidence="1">The sequence shown here is derived from an EMBL/GenBank/DDBJ whole genome shotgun (WGS) entry which is preliminary data.</text>
</comment>
<name>A0ABR3G8N1_9PEZI</name>
<evidence type="ECO:0000313" key="1">
    <source>
        <dbReference type="EMBL" id="KAL0632304.1"/>
    </source>
</evidence>
<dbReference type="Proteomes" id="UP001447188">
    <property type="component" value="Unassembled WGS sequence"/>
</dbReference>
<gene>
    <name evidence="1" type="ORF">Q9L58_008825</name>
</gene>
<evidence type="ECO:0000313" key="2">
    <source>
        <dbReference type="Proteomes" id="UP001447188"/>
    </source>
</evidence>
<accession>A0ABR3G8N1</accession>
<sequence length="577" mass="64162">MSLAKLGADIMVIHIQPLLSRRDVLSLSAVNTALLHQLECVRFRNTVVRYTPQRGMLLDYLRPETLRTIKHLNINGTDDDLDRILDSQNFTGVTAGTISTPILPDQQEAFRHIALQLTELSELSFSEDQPGSSTNYLGDGALQNLHTFYLQNVGLPPLAKLLANGDGIALNLTVIAFLPFCVEEVAFTDKHTPDGYVFQAIELLRIVGNNRFVPSLRQVQVGLGRGSRDESMRSNRIAFFTEVWKSAAAHGMWRLATATGLPLNGTPFVDGWVCSCDKLNGDLFLTAEEVSRFSTRCKRDGRYPRFEDFHADNIHITIKPTGHGVDKLDRDLLDQIRGVSVLPGDELNIEACVGAVTGSTRCLLIQIQSQWGTVVGYPNAKRFSKIETLRIQNVGRQDVDEEDFEDPRPYNVNLPLAILTCLSLPQWASLSELTVPAMALQRGDCDNTIESGPIAAICGRHLPAYAFAWLSTLQSLRTLQLIQWLACSECCEELCQPEFEIRAGYSFLGELKRRIPRRVTSFLLSGTFSCESDEGLWAFILAHKIQDAVGNDVSINLSHLRVQVAEFDGDGEDEDDN</sequence>
<protein>
    <recommendedName>
        <fullName evidence="3">F-box domain-containing protein</fullName>
    </recommendedName>
</protein>
<dbReference type="EMBL" id="JBBBZM010000176">
    <property type="protein sequence ID" value="KAL0632304.1"/>
    <property type="molecule type" value="Genomic_DNA"/>
</dbReference>
<evidence type="ECO:0008006" key="3">
    <source>
        <dbReference type="Google" id="ProtNLM"/>
    </source>
</evidence>
<reference evidence="1 2" key="1">
    <citation type="submission" date="2024-02" db="EMBL/GenBank/DDBJ databases">
        <title>Discinaceae phylogenomics.</title>
        <authorList>
            <person name="Dirks A.C."/>
            <person name="James T.Y."/>
        </authorList>
    </citation>
    <scope>NUCLEOTIDE SEQUENCE [LARGE SCALE GENOMIC DNA]</scope>
    <source>
        <strain evidence="1 2">ACD0624</strain>
    </source>
</reference>
<organism evidence="1 2">
    <name type="scientific">Discina gigas</name>
    <dbReference type="NCBI Taxonomy" id="1032678"/>
    <lineage>
        <taxon>Eukaryota</taxon>
        <taxon>Fungi</taxon>
        <taxon>Dikarya</taxon>
        <taxon>Ascomycota</taxon>
        <taxon>Pezizomycotina</taxon>
        <taxon>Pezizomycetes</taxon>
        <taxon>Pezizales</taxon>
        <taxon>Discinaceae</taxon>
        <taxon>Discina</taxon>
    </lineage>
</organism>